<dbReference type="STRING" id="1246626.BleG1_2568"/>
<dbReference type="OrthoDB" id="2390014at2"/>
<evidence type="ECO:0000256" key="1">
    <source>
        <dbReference type="SAM" id="Phobius"/>
    </source>
</evidence>
<dbReference type="PATRIC" id="fig|1246626.3.peg.2561"/>
<sequence length="86" mass="9534">MDAKKTVVAVASAAVAGALTVYLVDGDKRAELKEKGTDFLNKVTGKTKEDKIKAFQLGNPRPYSEDSKMVDEGSLYSVQRYNERYQ</sequence>
<reference evidence="2 3" key="1">
    <citation type="journal article" date="2014" name="Gene">
        <title>A comparative genomic analysis of the alkalitolerant soil bacterium Bacillus lehensis G1.</title>
        <authorList>
            <person name="Noor Y.M."/>
            <person name="Samsulrizal N.H."/>
            <person name="Jema'on N.A."/>
            <person name="Low K.O."/>
            <person name="Ramli A.N."/>
            <person name="Alias N.I."/>
            <person name="Damis S.I."/>
            <person name="Fuzi S.F."/>
            <person name="Isa M.N."/>
            <person name="Murad A.M."/>
            <person name="Raih M.F."/>
            <person name="Bakar F.D."/>
            <person name="Najimudin N."/>
            <person name="Mahadi N.M."/>
            <person name="Illias R.M."/>
        </authorList>
    </citation>
    <scope>NUCLEOTIDE SEQUENCE [LARGE SCALE GENOMIC DNA]</scope>
    <source>
        <strain evidence="2 3">G1</strain>
    </source>
</reference>
<organism evidence="2 3">
    <name type="scientific">Shouchella lehensis G1</name>
    <dbReference type="NCBI Taxonomy" id="1246626"/>
    <lineage>
        <taxon>Bacteria</taxon>
        <taxon>Bacillati</taxon>
        <taxon>Bacillota</taxon>
        <taxon>Bacilli</taxon>
        <taxon>Bacillales</taxon>
        <taxon>Bacillaceae</taxon>
        <taxon>Shouchella</taxon>
    </lineage>
</organism>
<evidence type="ECO:0000313" key="2">
    <source>
        <dbReference type="EMBL" id="AIC95135.1"/>
    </source>
</evidence>
<protein>
    <submittedName>
        <fullName evidence="2">Uncharacterized protein</fullName>
    </submittedName>
</protein>
<feature type="transmembrane region" description="Helical" evidence="1">
    <location>
        <begin position="6"/>
        <end position="24"/>
    </location>
</feature>
<dbReference type="EMBL" id="CP003923">
    <property type="protein sequence ID" value="AIC95135.1"/>
    <property type="molecule type" value="Genomic_DNA"/>
</dbReference>
<dbReference type="KEGG" id="ble:BleG1_2568"/>
<keyword evidence="1" id="KW-0812">Transmembrane</keyword>
<accession>A0A060LZE7</accession>
<keyword evidence="1" id="KW-0472">Membrane</keyword>
<dbReference type="eggNOG" id="ENOG5030D3S">
    <property type="taxonomic scope" value="Bacteria"/>
</dbReference>
<dbReference type="RefSeq" id="WP_038481518.1">
    <property type="nucleotide sequence ID" value="NZ_CP003923.1"/>
</dbReference>
<gene>
    <name evidence="2" type="ORF">BleG1_2568</name>
</gene>
<proteinExistence type="predicted"/>
<name>A0A060LZE7_9BACI</name>
<dbReference type="AlphaFoldDB" id="A0A060LZE7"/>
<dbReference type="HOGENOM" id="CLU_155213_1_0_9"/>
<keyword evidence="3" id="KW-1185">Reference proteome</keyword>
<keyword evidence="1" id="KW-1133">Transmembrane helix</keyword>
<evidence type="ECO:0000313" key="3">
    <source>
        <dbReference type="Proteomes" id="UP000027142"/>
    </source>
</evidence>
<dbReference type="Proteomes" id="UP000027142">
    <property type="component" value="Chromosome"/>
</dbReference>